<dbReference type="EMBL" id="BMAW01067915">
    <property type="protein sequence ID" value="GFT61942.1"/>
    <property type="molecule type" value="Genomic_DNA"/>
</dbReference>
<proteinExistence type="predicted"/>
<evidence type="ECO:0000313" key="2">
    <source>
        <dbReference type="Proteomes" id="UP000887013"/>
    </source>
</evidence>
<dbReference type="Proteomes" id="UP000887013">
    <property type="component" value="Unassembled WGS sequence"/>
</dbReference>
<reference evidence="1" key="1">
    <citation type="submission" date="2020-08" db="EMBL/GenBank/DDBJ databases">
        <title>Multicomponent nature underlies the extraordinary mechanical properties of spider dragline silk.</title>
        <authorList>
            <person name="Kono N."/>
            <person name="Nakamura H."/>
            <person name="Mori M."/>
            <person name="Yoshida Y."/>
            <person name="Ohtoshi R."/>
            <person name="Malay A.D."/>
            <person name="Moran D.A.P."/>
            <person name="Tomita M."/>
            <person name="Numata K."/>
            <person name="Arakawa K."/>
        </authorList>
    </citation>
    <scope>NUCLEOTIDE SEQUENCE</scope>
</reference>
<sequence length="96" mass="10834">MPHPGQSIQEALALLEEFSSDTESVLSDDSTDYEDCAPFQFPTELPPDNLDKFSDAADNDIYLPDPSQLATEFTRRSEKVEKLQIENYSLPDDYGK</sequence>
<comment type="caution">
    <text evidence="1">The sequence shown here is derived from an EMBL/GenBank/DDBJ whole genome shotgun (WGS) entry which is preliminary data.</text>
</comment>
<evidence type="ECO:0000313" key="1">
    <source>
        <dbReference type="EMBL" id="GFT61942.1"/>
    </source>
</evidence>
<gene>
    <name evidence="1" type="ORF">NPIL_281451</name>
</gene>
<dbReference type="AlphaFoldDB" id="A0A8X6TVT7"/>
<organism evidence="1 2">
    <name type="scientific">Nephila pilipes</name>
    <name type="common">Giant wood spider</name>
    <name type="synonym">Nephila maculata</name>
    <dbReference type="NCBI Taxonomy" id="299642"/>
    <lineage>
        <taxon>Eukaryota</taxon>
        <taxon>Metazoa</taxon>
        <taxon>Ecdysozoa</taxon>
        <taxon>Arthropoda</taxon>
        <taxon>Chelicerata</taxon>
        <taxon>Arachnida</taxon>
        <taxon>Araneae</taxon>
        <taxon>Araneomorphae</taxon>
        <taxon>Entelegynae</taxon>
        <taxon>Araneoidea</taxon>
        <taxon>Nephilidae</taxon>
        <taxon>Nephila</taxon>
    </lineage>
</organism>
<accession>A0A8X6TVT7</accession>
<name>A0A8X6TVT7_NEPPI</name>
<protein>
    <submittedName>
        <fullName evidence="1">Uncharacterized protein</fullName>
    </submittedName>
</protein>
<keyword evidence="2" id="KW-1185">Reference proteome</keyword>